<reference evidence="2" key="1">
    <citation type="submission" date="2017-04" db="EMBL/GenBank/DDBJ databases">
        <authorList>
            <person name="Abreu V.A."/>
            <person name="Popin R.V."/>
            <person name="Rigonato J."/>
            <person name="Andreote A.P."/>
            <person name="Schaker P.C."/>
            <person name="Hoff-Risseti C."/>
            <person name="Alvarenga D.O."/>
            <person name="Varani A.M."/>
            <person name="Fiore M.F."/>
        </authorList>
    </citation>
    <scope>NUCLEOTIDE SEQUENCE [LARGE SCALE GENOMIC DNA]</scope>
    <source>
        <strain evidence="2">CENA303</strain>
    </source>
</reference>
<proteinExistence type="predicted"/>
<dbReference type="Pfam" id="PF13419">
    <property type="entry name" value="HAD_2"/>
    <property type="match status" value="1"/>
</dbReference>
<comment type="caution">
    <text evidence="1">The sequence shown here is derived from an EMBL/GenBank/DDBJ whole genome shotgun (WGS) entry which is preliminary data.</text>
</comment>
<dbReference type="RefSeq" id="WP_009343992.1">
    <property type="nucleotide sequence ID" value="NZ_NBYN01000074.1"/>
</dbReference>
<dbReference type="GO" id="GO:0005829">
    <property type="term" value="C:cytosol"/>
    <property type="evidence" value="ECO:0007669"/>
    <property type="project" value="TreeGrafter"/>
</dbReference>
<dbReference type="Gene3D" id="3.40.50.1000">
    <property type="entry name" value="HAD superfamily/HAD-like"/>
    <property type="match status" value="1"/>
</dbReference>
<dbReference type="InterPro" id="IPR023214">
    <property type="entry name" value="HAD_sf"/>
</dbReference>
<organism evidence="1 2">
    <name type="scientific">Cylindrospermopsis raciborskii CENA303</name>
    <dbReference type="NCBI Taxonomy" id="1170769"/>
    <lineage>
        <taxon>Bacteria</taxon>
        <taxon>Bacillati</taxon>
        <taxon>Cyanobacteriota</taxon>
        <taxon>Cyanophyceae</taxon>
        <taxon>Nostocales</taxon>
        <taxon>Aphanizomenonaceae</taxon>
        <taxon>Cylindrospermopsis</taxon>
    </lineage>
</organism>
<dbReference type="InterPro" id="IPR050155">
    <property type="entry name" value="HAD-like_hydrolase_sf"/>
</dbReference>
<protein>
    <submittedName>
        <fullName evidence="1">Haloacid dehalogenase</fullName>
    </submittedName>
</protein>
<sequence>MTVNHPTILALDFDGVICDGLIEYFEVAWRTYCQFYPSQQEIIPDDLALRFYRLRPVIETGWEMPILIKAIIDGFSDEQILQDWLKIVTEILETSQLSSQEVGNKLDGLRDQWISNDLGGWLGLHRFYPGVIERLKLTIDSEVELFIVTTKEERFVKQLLEQEGVNLPEKAIFGKEVKLPKYEILRELIRTTEYQPARLWFVEDRLKTLQLVQQQSDLDKVGLFLADWGYNTQSEREAGQNDPRIQLLPLSRFVQDFSKWLSHHLLM</sequence>
<name>A0A1X4G310_9CYAN</name>
<dbReference type="Proteomes" id="UP000192997">
    <property type="component" value="Unassembled WGS sequence"/>
</dbReference>
<dbReference type="PANTHER" id="PTHR43434">
    <property type="entry name" value="PHOSPHOGLYCOLATE PHOSPHATASE"/>
    <property type="match status" value="1"/>
</dbReference>
<dbReference type="AlphaFoldDB" id="A0A1X4G310"/>
<evidence type="ECO:0000313" key="2">
    <source>
        <dbReference type="Proteomes" id="UP000192997"/>
    </source>
</evidence>
<dbReference type="SUPFAM" id="SSF56784">
    <property type="entry name" value="HAD-like"/>
    <property type="match status" value="1"/>
</dbReference>
<dbReference type="PANTHER" id="PTHR43434:SF21">
    <property type="entry name" value="SLL0295 PROTEIN"/>
    <property type="match status" value="1"/>
</dbReference>
<gene>
    <name evidence="1" type="ORF">B7O87_15435</name>
</gene>
<dbReference type="EMBL" id="NBYN01000074">
    <property type="protein sequence ID" value="OSO87070.1"/>
    <property type="molecule type" value="Genomic_DNA"/>
</dbReference>
<dbReference type="InterPro" id="IPR036412">
    <property type="entry name" value="HAD-like_sf"/>
</dbReference>
<dbReference type="InterPro" id="IPR041492">
    <property type="entry name" value="HAD_2"/>
</dbReference>
<dbReference type="GO" id="GO:0008967">
    <property type="term" value="F:phosphoglycolate phosphatase activity"/>
    <property type="evidence" value="ECO:0007669"/>
    <property type="project" value="TreeGrafter"/>
</dbReference>
<dbReference type="GO" id="GO:0006281">
    <property type="term" value="P:DNA repair"/>
    <property type="evidence" value="ECO:0007669"/>
    <property type="project" value="TreeGrafter"/>
</dbReference>
<evidence type="ECO:0000313" key="1">
    <source>
        <dbReference type="EMBL" id="OSO87070.1"/>
    </source>
</evidence>
<accession>A0A1X4G310</accession>